<comment type="caution">
    <text evidence="3">The sequence shown here is derived from an EMBL/GenBank/DDBJ whole genome shotgun (WGS) entry which is preliminary data.</text>
</comment>
<keyword evidence="2" id="KW-0812">Transmembrane</keyword>
<name>A0A7Y9ZD18_9MICO</name>
<dbReference type="AlphaFoldDB" id="A0A7Y9ZD18"/>
<gene>
    <name evidence="3" type="ORF">BKA03_003065</name>
</gene>
<evidence type="ECO:0000256" key="2">
    <source>
        <dbReference type="SAM" id="Phobius"/>
    </source>
</evidence>
<keyword evidence="2" id="KW-0472">Membrane</keyword>
<evidence type="ECO:0000256" key="1">
    <source>
        <dbReference type="SAM" id="MobiDB-lite"/>
    </source>
</evidence>
<feature type="region of interest" description="Disordered" evidence="1">
    <location>
        <begin position="268"/>
        <end position="303"/>
    </location>
</feature>
<feature type="compositionally biased region" description="Low complexity" evidence="1">
    <location>
        <begin position="268"/>
        <end position="281"/>
    </location>
</feature>
<accession>A0A7Y9ZD18</accession>
<keyword evidence="4" id="KW-1185">Reference proteome</keyword>
<organism evidence="3 4">
    <name type="scientific">Demequina lutea</name>
    <dbReference type="NCBI Taxonomy" id="431489"/>
    <lineage>
        <taxon>Bacteria</taxon>
        <taxon>Bacillati</taxon>
        <taxon>Actinomycetota</taxon>
        <taxon>Actinomycetes</taxon>
        <taxon>Micrococcales</taxon>
        <taxon>Demequinaceae</taxon>
        <taxon>Demequina</taxon>
    </lineage>
</organism>
<reference evidence="3 4" key="1">
    <citation type="submission" date="2020-07" db="EMBL/GenBank/DDBJ databases">
        <title>Sequencing the genomes of 1000 actinobacteria strains.</title>
        <authorList>
            <person name="Klenk H.-P."/>
        </authorList>
    </citation>
    <scope>NUCLEOTIDE SEQUENCE [LARGE SCALE GENOMIC DNA]</scope>
    <source>
        <strain evidence="3 4">DSM 19970</strain>
    </source>
</reference>
<feature type="compositionally biased region" description="Gly residues" evidence="1">
    <location>
        <begin position="282"/>
        <end position="303"/>
    </location>
</feature>
<evidence type="ECO:0000313" key="3">
    <source>
        <dbReference type="EMBL" id="NYI42891.1"/>
    </source>
</evidence>
<protein>
    <submittedName>
        <fullName evidence="3">Uncharacterized protein</fullName>
    </submittedName>
</protein>
<sequence length="399" mass="38986">MAEVGAVDATGGTNTRGRRFWIRVAAWGAGAALVIAGVLVGGTAYADQRAQSALEGSQTGATDAIASCQADVASSLATLRSAAAAALRAVDVTDRVDTELAAVNNSRDALRNAGEGACSQSVTDERAANDQAATDAAADAAHVADLATQLRAATSKLVDATAPALVDAARENYTAKLAELAKSIDTANTSAASMVGQVADQATLDALNAAITEAKALVTGSTDATDVDGFTAASDALAAERAKITGAATAATASHQAWLDAQAAAAAAGPGGSTSHASSGSSSGGSTGGGSTGGGATGGGTTGGAGVVTWSTCDGTKEDKYIDGNYAGNRGCTTVAYASAAVAPYQNSGGGGCTVVGARISDSTAALVSKASQYTYGRFTFSQENETQVRMTIATCAAS</sequence>
<evidence type="ECO:0000313" key="4">
    <source>
        <dbReference type="Proteomes" id="UP000547973"/>
    </source>
</evidence>
<proteinExistence type="predicted"/>
<dbReference type="Proteomes" id="UP000547973">
    <property type="component" value="Unassembled WGS sequence"/>
</dbReference>
<keyword evidence="2" id="KW-1133">Transmembrane helix</keyword>
<dbReference type="EMBL" id="JACBZO010000002">
    <property type="protein sequence ID" value="NYI42891.1"/>
    <property type="molecule type" value="Genomic_DNA"/>
</dbReference>
<dbReference type="RefSeq" id="WP_152649582.1">
    <property type="nucleotide sequence ID" value="NZ_JACBZO010000002.1"/>
</dbReference>
<feature type="transmembrane region" description="Helical" evidence="2">
    <location>
        <begin position="24"/>
        <end position="46"/>
    </location>
</feature>